<keyword evidence="10" id="KW-0624">Polysaccharide degradation</keyword>
<name>A0A6A6RMC6_9PLEO</name>
<dbReference type="GO" id="GO:0000272">
    <property type="term" value="P:polysaccharide catabolic process"/>
    <property type="evidence" value="ECO:0007669"/>
    <property type="project" value="UniProtKB-KW"/>
</dbReference>
<dbReference type="PANTHER" id="PTHR42970">
    <property type="entry name" value="PECTATE LYASE C-RELATED"/>
    <property type="match status" value="1"/>
</dbReference>
<keyword evidence="15" id="KW-1185">Reference proteome</keyword>
<gene>
    <name evidence="14" type="ORF">P280DRAFT_198347</name>
</gene>
<keyword evidence="8" id="KW-0119">Carbohydrate metabolism</keyword>
<evidence type="ECO:0000313" key="15">
    <source>
        <dbReference type="Proteomes" id="UP000799753"/>
    </source>
</evidence>
<sequence length="420" mass="43657">MLFLALFAAILPSVSALAFPGAEGFGRNAIGGRKGSVYVVTNLDDSGTGSLRDAVSATDRIIVFAVGGLIKIEDRLVVSKRVSILGQTAPGDGITVYGNGWSFSNADDAIVRYIRIRMGKGGTSGKDAITIADGSNMIFDHVSVTWGRDETFSISGSDVGNITIQNSIIGQGLQTHSCGGLIQTTVGNGISLFRNLYIDNKTRNPKVKGTNDFTNNVVYNWGGGGGYIAGDSSALSEANIVANYFISGPSTSVTAFTRGNENFHGYVEKNWYDSDKDGALNGVELGVAASNYGGMAIQTTKFAHPAPSTILSAADALSFVSASAGASLKRDSVDARLVEELKSYGKTGELISDETASPMNGPGSIDGGSKAVDTDGDGIPDAAETALGFDVNVDDAMKDTDGNGYVNVEDWANSLVPSGY</sequence>
<dbReference type="GO" id="GO:0030570">
    <property type="term" value="F:pectate lyase activity"/>
    <property type="evidence" value="ECO:0007669"/>
    <property type="project" value="UniProtKB-EC"/>
</dbReference>
<evidence type="ECO:0000256" key="7">
    <source>
        <dbReference type="ARBA" id="ARBA00023239"/>
    </source>
</evidence>
<comment type="function">
    <text evidence="11">Pectinolytic enzyme consist of four classes of enzymes: pectin lyase, polygalacturonase, pectin methylesterase and rhamnogalacturonase. Among pectinolytic enzymes, pectin lyase is the most important in depolymerization of pectin, since it cleaves internal glycosidic bonds of highly methylated pectins. Favors pectate, the anion, over pectin, the methyl ester.</text>
</comment>
<keyword evidence="13" id="KW-0732">Signal</keyword>
<dbReference type="PANTHER" id="PTHR42970:SF1">
    <property type="entry name" value="PECTATE LYASE C-RELATED"/>
    <property type="match status" value="1"/>
</dbReference>
<dbReference type="GO" id="GO:0046872">
    <property type="term" value="F:metal ion binding"/>
    <property type="evidence" value="ECO:0007669"/>
    <property type="project" value="UniProtKB-KW"/>
</dbReference>
<dbReference type="InterPro" id="IPR018247">
    <property type="entry name" value="EF_Hand_1_Ca_BS"/>
</dbReference>
<feature type="region of interest" description="Disordered" evidence="12">
    <location>
        <begin position="352"/>
        <end position="379"/>
    </location>
</feature>
<keyword evidence="9" id="KW-0961">Cell wall biogenesis/degradation</keyword>
<evidence type="ECO:0000256" key="10">
    <source>
        <dbReference type="ARBA" id="ARBA00023326"/>
    </source>
</evidence>
<dbReference type="Proteomes" id="UP000799753">
    <property type="component" value="Unassembled WGS sequence"/>
</dbReference>
<evidence type="ECO:0000256" key="9">
    <source>
        <dbReference type="ARBA" id="ARBA00023316"/>
    </source>
</evidence>
<dbReference type="Gene3D" id="2.160.20.10">
    <property type="entry name" value="Single-stranded right-handed beta-helix, Pectin lyase-like"/>
    <property type="match status" value="1"/>
</dbReference>
<evidence type="ECO:0000256" key="8">
    <source>
        <dbReference type="ARBA" id="ARBA00023277"/>
    </source>
</evidence>
<evidence type="ECO:0000256" key="2">
    <source>
        <dbReference type="ARBA" id="ARBA00010980"/>
    </source>
</evidence>
<dbReference type="GO" id="GO:0071555">
    <property type="term" value="P:cell wall organization"/>
    <property type="evidence" value="ECO:0007669"/>
    <property type="project" value="UniProtKB-KW"/>
</dbReference>
<proteinExistence type="inferred from homology"/>
<dbReference type="InterPro" id="IPR052063">
    <property type="entry name" value="Polysaccharide_Lyase_1"/>
</dbReference>
<evidence type="ECO:0000256" key="5">
    <source>
        <dbReference type="ARBA" id="ARBA00022723"/>
    </source>
</evidence>
<evidence type="ECO:0000256" key="13">
    <source>
        <dbReference type="SAM" id="SignalP"/>
    </source>
</evidence>
<keyword evidence="5" id="KW-0479">Metal-binding</keyword>
<dbReference type="PROSITE" id="PS00018">
    <property type="entry name" value="EF_HAND_1"/>
    <property type="match status" value="2"/>
</dbReference>
<evidence type="ECO:0000256" key="12">
    <source>
        <dbReference type="SAM" id="MobiDB-lite"/>
    </source>
</evidence>
<feature type="signal peptide" evidence="13">
    <location>
        <begin position="1"/>
        <end position="16"/>
    </location>
</feature>
<feature type="chain" id="PRO_5025445833" description="Probable pectate lyase C" evidence="13">
    <location>
        <begin position="17"/>
        <end position="420"/>
    </location>
</feature>
<keyword evidence="7 14" id="KW-0456">Lyase</keyword>
<evidence type="ECO:0000256" key="6">
    <source>
        <dbReference type="ARBA" id="ARBA00023180"/>
    </source>
</evidence>
<comment type="catalytic activity">
    <reaction evidence="1">
        <text>Eliminative cleavage of (1-&gt;4)-alpha-D-galacturonan to give oligosaccharides with 4-deoxy-alpha-D-galact-4-enuronosyl groups at their non-reducing ends.</text>
        <dbReference type="EC" id="4.2.2.2"/>
    </reaction>
</comment>
<dbReference type="InterPro" id="IPR012334">
    <property type="entry name" value="Pectin_lyas_fold"/>
</dbReference>
<evidence type="ECO:0000256" key="4">
    <source>
        <dbReference type="ARBA" id="ARBA00016512"/>
    </source>
</evidence>
<comment type="similarity">
    <text evidence="2">Belongs to the polysaccharide lyase 1 family.</text>
</comment>
<organism evidence="14 15">
    <name type="scientific">Massarina eburnea CBS 473.64</name>
    <dbReference type="NCBI Taxonomy" id="1395130"/>
    <lineage>
        <taxon>Eukaryota</taxon>
        <taxon>Fungi</taxon>
        <taxon>Dikarya</taxon>
        <taxon>Ascomycota</taxon>
        <taxon>Pezizomycotina</taxon>
        <taxon>Dothideomycetes</taxon>
        <taxon>Pleosporomycetidae</taxon>
        <taxon>Pleosporales</taxon>
        <taxon>Massarineae</taxon>
        <taxon>Massarinaceae</taxon>
        <taxon>Massarina</taxon>
    </lineage>
</organism>
<protein>
    <recommendedName>
        <fullName evidence="4">Probable pectate lyase C</fullName>
        <ecNumber evidence="3">4.2.2.2</ecNumber>
    </recommendedName>
</protein>
<dbReference type="SUPFAM" id="SSF51126">
    <property type="entry name" value="Pectin lyase-like"/>
    <property type="match status" value="1"/>
</dbReference>
<evidence type="ECO:0000313" key="14">
    <source>
        <dbReference type="EMBL" id="KAF2635268.1"/>
    </source>
</evidence>
<dbReference type="EMBL" id="MU006809">
    <property type="protein sequence ID" value="KAF2635268.1"/>
    <property type="molecule type" value="Genomic_DNA"/>
</dbReference>
<keyword evidence="6" id="KW-0325">Glycoprotein</keyword>
<accession>A0A6A6RMC6</accession>
<evidence type="ECO:0000256" key="3">
    <source>
        <dbReference type="ARBA" id="ARBA00012272"/>
    </source>
</evidence>
<dbReference type="EC" id="4.2.2.2" evidence="3"/>
<dbReference type="InterPro" id="IPR011050">
    <property type="entry name" value="Pectin_lyase_fold/virulence"/>
</dbReference>
<evidence type="ECO:0000256" key="11">
    <source>
        <dbReference type="ARBA" id="ARBA00025679"/>
    </source>
</evidence>
<dbReference type="OrthoDB" id="302705at2759"/>
<dbReference type="AlphaFoldDB" id="A0A6A6RMC6"/>
<reference evidence="14" key="1">
    <citation type="journal article" date="2020" name="Stud. Mycol.">
        <title>101 Dothideomycetes genomes: a test case for predicting lifestyles and emergence of pathogens.</title>
        <authorList>
            <person name="Haridas S."/>
            <person name="Albert R."/>
            <person name="Binder M."/>
            <person name="Bloem J."/>
            <person name="Labutti K."/>
            <person name="Salamov A."/>
            <person name="Andreopoulos B."/>
            <person name="Baker S."/>
            <person name="Barry K."/>
            <person name="Bills G."/>
            <person name="Bluhm B."/>
            <person name="Cannon C."/>
            <person name="Castanera R."/>
            <person name="Culley D."/>
            <person name="Daum C."/>
            <person name="Ezra D."/>
            <person name="Gonzalez J."/>
            <person name="Henrissat B."/>
            <person name="Kuo A."/>
            <person name="Liang C."/>
            <person name="Lipzen A."/>
            <person name="Lutzoni F."/>
            <person name="Magnuson J."/>
            <person name="Mondo S."/>
            <person name="Nolan M."/>
            <person name="Ohm R."/>
            <person name="Pangilinan J."/>
            <person name="Park H.-J."/>
            <person name="Ramirez L."/>
            <person name="Alfaro M."/>
            <person name="Sun H."/>
            <person name="Tritt A."/>
            <person name="Yoshinaga Y."/>
            <person name="Zwiers L.-H."/>
            <person name="Turgeon B."/>
            <person name="Goodwin S."/>
            <person name="Spatafora J."/>
            <person name="Crous P."/>
            <person name="Grigoriev I."/>
        </authorList>
    </citation>
    <scope>NUCLEOTIDE SEQUENCE</scope>
    <source>
        <strain evidence="14">CBS 473.64</strain>
    </source>
</reference>
<evidence type="ECO:0000256" key="1">
    <source>
        <dbReference type="ARBA" id="ARBA00000695"/>
    </source>
</evidence>